<dbReference type="RefSeq" id="XP_007377340.1">
    <property type="nucleotide sequence ID" value="XM_007377278.1"/>
</dbReference>
<evidence type="ECO:0000256" key="4">
    <source>
        <dbReference type="ARBA" id="ARBA00020410"/>
    </source>
</evidence>
<comment type="pathway">
    <text evidence="2 11">Glycolipid biosynthesis; glycosylphosphatidylinositol-anchor biosynthesis.</text>
</comment>
<keyword evidence="6 11" id="KW-0812">Transmembrane</keyword>
<dbReference type="eggNOG" id="ENOG502QS8N">
    <property type="taxonomic scope" value="Eukaryota"/>
</dbReference>
<evidence type="ECO:0000313" key="12">
    <source>
        <dbReference type="EMBL" id="EGW30369.1"/>
    </source>
</evidence>
<evidence type="ECO:0000256" key="8">
    <source>
        <dbReference type="ARBA" id="ARBA00022989"/>
    </source>
</evidence>
<evidence type="ECO:0000256" key="6">
    <source>
        <dbReference type="ARBA" id="ARBA00022692"/>
    </source>
</evidence>
<evidence type="ECO:0000256" key="10">
    <source>
        <dbReference type="ARBA" id="ARBA00023180"/>
    </source>
</evidence>
<evidence type="ECO:0000256" key="7">
    <source>
        <dbReference type="ARBA" id="ARBA00022824"/>
    </source>
</evidence>
<evidence type="ECO:0000313" key="13">
    <source>
        <dbReference type="Proteomes" id="UP000000709"/>
    </source>
</evidence>
<comment type="function">
    <text evidence="11">Required for proper folding and/or the stability of a subset of proteins in the endoplasmic reticulum. Component of glycosylphosphatidylinositol-mannosyltransferase 1 which transfers the first of the 4 mannoses in the GPI-anchor precursors during GPI-anchor biosynthesis. Probably acts by stabilizing the mannosyltransferase GPI14.</text>
</comment>
<dbReference type="GO" id="GO:0005789">
    <property type="term" value="C:endoplasmic reticulum membrane"/>
    <property type="evidence" value="ECO:0007669"/>
    <property type="project" value="UniProtKB-SubCell"/>
</dbReference>
<keyword evidence="10" id="KW-0325">Glycoprotein</keyword>
<dbReference type="InParanoid" id="G3ATZ3"/>
<keyword evidence="13" id="KW-1185">Reference proteome</keyword>
<dbReference type="KEGG" id="spaa:SPAPADRAFT_73117"/>
<reference evidence="12 13" key="1">
    <citation type="journal article" date="2011" name="Proc. Natl. Acad. Sci. U.S.A.">
        <title>Comparative genomics of xylose-fermenting fungi for enhanced biofuel production.</title>
        <authorList>
            <person name="Wohlbach D.J."/>
            <person name="Kuo A."/>
            <person name="Sato T.K."/>
            <person name="Potts K.M."/>
            <person name="Salamov A.A."/>
            <person name="LaButti K.M."/>
            <person name="Sun H."/>
            <person name="Clum A."/>
            <person name="Pangilinan J.L."/>
            <person name="Lindquist E.A."/>
            <person name="Lucas S."/>
            <person name="Lapidus A."/>
            <person name="Jin M."/>
            <person name="Gunawan C."/>
            <person name="Balan V."/>
            <person name="Dale B.E."/>
            <person name="Jeffries T.W."/>
            <person name="Zinkel R."/>
            <person name="Barry K.W."/>
            <person name="Grigoriev I.V."/>
            <person name="Gasch A.P."/>
        </authorList>
    </citation>
    <scope>NUCLEOTIDE SEQUENCE [LARGE SCALE GENOMIC DNA]</scope>
    <source>
        <strain evidence="13">NRRL Y-27907 / 11-Y1</strain>
    </source>
</reference>
<dbReference type="UniPathway" id="UPA00196"/>
<keyword evidence="5 11" id="KW-0337">GPI-anchor biosynthesis</keyword>
<dbReference type="EMBL" id="GL996505">
    <property type="protein sequence ID" value="EGW30369.1"/>
    <property type="molecule type" value="Genomic_DNA"/>
</dbReference>
<dbReference type="GO" id="GO:0000030">
    <property type="term" value="F:mannosyltransferase activity"/>
    <property type="evidence" value="ECO:0007669"/>
    <property type="project" value="TreeGrafter"/>
</dbReference>
<dbReference type="GO" id="GO:0006506">
    <property type="term" value="P:GPI anchor biosynthetic process"/>
    <property type="evidence" value="ECO:0007669"/>
    <property type="project" value="UniProtKB-UniPathway"/>
</dbReference>
<dbReference type="PANTHER" id="PTHR28533">
    <property type="entry name" value="PROTEIN PBN1"/>
    <property type="match status" value="1"/>
</dbReference>
<dbReference type="OMA" id="YKINEWG"/>
<protein>
    <recommendedName>
        <fullName evidence="4 11">Protein PBN1</fullName>
    </recommendedName>
</protein>
<sequence>MIRQRTTVINSGPNHNDVIQNVNTTHLSLVPQPEHNFIVENKYTRTPEKFNYIKHLRIQTKFRGNTPQLSQLIFPYEFSEGINIYAIPQNINNPENKQAFYDQVQQAIYDLVGLKIDSSNWINNINSLYYHNVTPLNLNANHKFLQGVKLWKSDVDYELQLGDKLTLKQVVTDVPALQFQTERGVYKEIGLFLKDDSIAKGADDIVLSGLRVILDAKSTSDENVFKTMFHIKPRHRLLNGTIHSEIVDQGLHPILRTEVGELSSVADEDVIPGECKLYYYINLNRSLIFDQFQSVPINSSLVINNGNKNLELPEYKINEWGNEVMFEFDTQPSQIDFTLHSRYQLPNASHTNASVIHSSLPQVFMACNVKDDHLLDKSPFDSRSVLGGNYEVYFTNNTVFYHINHDTSSSVNAKIPHGVTTFDRVNNITSITVLIGFTMIIYVILKKVITRKDDVVVSENKKNE</sequence>
<evidence type="ECO:0000256" key="1">
    <source>
        <dbReference type="ARBA" id="ARBA00004643"/>
    </source>
</evidence>
<dbReference type="AlphaFoldDB" id="G3ATZ3"/>
<gene>
    <name evidence="12" type="ORF">SPAPADRAFT_73117</name>
</gene>
<dbReference type="SMART" id="SM00780">
    <property type="entry name" value="PIG-X"/>
    <property type="match status" value="1"/>
</dbReference>
<keyword evidence="8 11" id="KW-1133">Transmembrane helix</keyword>
<evidence type="ECO:0000256" key="2">
    <source>
        <dbReference type="ARBA" id="ARBA00004687"/>
    </source>
</evidence>
<name>G3ATZ3_SPAPN</name>
<dbReference type="OrthoDB" id="5546453at2759"/>
<evidence type="ECO:0000256" key="3">
    <source>
        <dbReference type="ARBA" id="ARBA00010345"/>
    </source>
</evidence>
<dbReference type="GO" id="GO:1990529">
    <property type="term" value="C:glycosylphosphatidylinositol-mannosyltransferase I complex"/>
    <property type="evidence" value="ECO:0007669"/>
    <property type="project" value="TreeGrafter"/>
</dbReference>
<dbReference type="HOGENOM" id="CLU_044602_0_0_1"/>
<comment type="subcellular location">
    <subcellularLocation>
        <location evidence="11">Endoplasmic reticulum membrane</location>
        <topology evidence="11">Single-pass membrane protein</topology>
    </subcellularLocation>
    <subcellularLocation>
        <location evidence="1">Endoplasmic reticulum membrane</location>
        <topology evidence="1">Single-pass type III membrane protein</topology>
    </subcellularLocation>
</comment>
<organism evidence="13">
    <name type="scientific">Spathaspora passalidarum (strain NRRL Y-27907 / 11-Y1)</name>
    <dbReference type="NCBI Taxonomy" id="619300"/>
    <lineage>
        <taxon>Eukaryota</taxon>
        <taxon>Fungi</taxon>
        <taxon>Dikarya</taxon>
        <taxon>Ascomycota</taxon>
        <taxon>Saccharomycotina</taxon>
        <taxon>Pichiomycetes</taxon>
        <taxon>Debaryomycetaceae</taxon>
        <taxon>Spathaspora</taxon>
    </lineage>
</organism>
<keyword evidence="9 11" id="KW-0472">Membrane</keyword>
<dbReference type="Pfam" id="PF08320">
    <property type="entry name" value="PIG-X"/>
    <property type="match status" value="1"/>
</dbReference>
<dbReference type="Proteomes" id="UP000000709">
    <property type="component" value="Unassembled WGS sequence"/>
</dbReference>
<keyword evidence="7 11" id="KW-0256">Endoplasmic reticulum</keyword>
<dbReference type="PANTHER" id="PTHR28533:SF1">
    <property type="entry name" value="PROTEIN PBN1"/>
    <property type="match status" value="1"/>
</dbReference>
<evidence type="ECO:0000256" key="5">
    <source>
        <dbReference type="ARBA" id="ARBA00022502"/>
    </source>
</evidence>
<evidence type="ECO:0000256" key="11">
    <source>
        <dbReference type="RuleBase" id="RU366056"/>
    </source>
</evidence>
<evidence type="ECO:0000256" key="9">
    <source>
        <dbReference type="ARBA" id="ARBA00023136"/>
    </source>
</evidence>
<dbReference type="InterPro" id="IPR013233">
    <property type="entry name" value="PIG-X/PBN1"/>
</dbReference>
<accession>G3ATZ3</accession>
<proteinExistence type="inferred from homology"/>
<dbReference type="FunCoup" id="G3ATZ3">
    <property type="interactions" value="44"/>
</dbReference>
<comment type="similarity">
    <text evidence="3 11">Belongs to the PIGX family.</text>
</comment>
<feature type="transmembrane region" description="Helical" evidence="11">
    <location>
        <begin position="428"/>
        <end position="445"/>
    </location>
</feature>
<dbReference type="InterPro" id="IPR042322">
    <property type="entry name" value="Pbn1"/>
</dbReference>
<dbReference type="GeneID" id="18875467"/>